<evidence type="ECO:0000256" key="2">
    <source>
        <dbReference type="ARBA" id="ARBA00023015"/>
    </source>
</evidence>
<dbReference type="SUPFAM" id="SSF47459">
    <property type="entry name" value="HLH, helix-loop-helix DNA-binding domain"/>
    <property type="match status" value="1"/>
</dbReference>
<sequence>MHTGLDGRKTSHKAAEQKRRDSLKAGFDDLRLLLPPITFDPDHDPSEPPIPGSAPPRGPPRNMPGAEDHPNRGVSKLALLRTSNEYIVKLGRRIERRDGAVRILRGEVRRLRGLLSERGLEWDLSKGWSGGGDQDGGEGGSGGEGGNEKGEGSEGGKGEEWKMLESMMLDGDLDAIEKEAEEVRSGKAAARPTEKLAAAVAAAKAGAKSTRTSSAGSGSSTGAAEEDGAAQSDDE</sequence>
<keyword evidence="9" id="KW-1185">Reference proteome</keyword>
<keyword evidence="3" id="KW-0238">DNA-binding</keyword>
<gene>
    <name evidence="8" type="ORF">BOTBODRAFT_529710</name>
</gene>
<evidence type="ECO:0000313" key="8">
    <source>
        <dbReference type="EMBL" id="KDQ09372.1"/>
    </source>
</evidence>
<dbReference type="InterPro" id="IPR036638">
    <property type="entry name" value="HLH_DNA-bd_sf"/>
</dbReference>
<dbReference type="Gene3D" id="4.10.280.10">
    <property type="entry name" value="Helix-loop-helix DNA-binding domain"/>
    <property type="match status" value="1"/>
</dbReference>
<dbReference type="InParanoid" id="A0A067MBY7"/>
<feature type="compositionally biased region" description="Pro residues" evidence="6">
    <location>
        <begin position="47"/>
        <end position="62"/>
    </location>
</feature>
<dbReference type="GO" id="GO:0005634">
    <property type="term" value="C:nucleus"/>
    <property type="evidence" value="ECO:0007669"/>
    <property type="project" value="UniProtKB-SubCell"/>
</dbReference>
<dbReference type="AlphaFoldDB" id="A0A067MBY7"/>
<dbReference type="EMBL" id="KL198079">
    <property type="protein sequence ID" value="KDQ09372.1"/>
    <property type="molecule type" value="Genomic_DNA"/>
</dbReference>
<protein>
    <recommendedName>
        <fullName evidence="7">BHLH domain-containing protein</fullName>
    </recommendedName>
</protein>
<organism evidence="8 9">
    <name type="scientific">Botryobasidium botryosum (strain FD-172 SS1)</name>
    <dbReference type="NCBI Taxonomy" id="930990"/>
    <lineage>
        <taxon>Eukaryota</taxon>
        <taxon>Fungi</taxon>
        <taxon>Dikarya</taxon>
        <taxon>Basidiomycota</taxon>
        <taxon>Agaricomycotina</taxon>
        <taxon>Agaricomycetes</taxon>
        <taxon>Cantharellales</taxon>
        <taxon>Botryobasidiaceae</taxon>
        <taxon>Botryobasidium</taxon>
    </lineage>
</organism>
<comment type="subcellular location">
    <subcellularLocation>
        <location evidence="1">Nucleus</location>
    </subcellularLocation>
</comment>
<accession>A0A067MBY7</accession>
<feature type="compositionally biased region" description="Basic and acidic residues" evidence="6">
    <location>
        <begin position="146"/>
        <end position="163"/>
    </location>
</feature>
<feature type="compositionally biased region" description="Acidic residues" evidence="6">
    <location>
        <begin position="224"/>
        <end position="235"/>
    </location>
</feature>
<evidence type="ECO:0000313" key="9">
    <source>
        <dbReference type="Proteomes" id="UP000027195"/>
    </source>
</evidence>
<dbReference type="PANTHER" id="PTHR15741:SF38">
    <property type="entry name" value="BHLH DOMAIN-CONTAINING PROTEIN"/>
    <property type="match status" value="1"/>
</dbReference>
<feature type="compositionally biased region" description="Basic and acidic residues" evidence="6">
    <location>
        <begin position="1"/>
        <end position="31"/>
    </location>
</feature>
<dbReference type="STRING" id="930990.A0A067MBY7"/>
<dbReference type="GO" id="GO:0000981">
    <property type="term" value="F:DNA-binding transcription factor activity, RNA polymerase II-specific"/>
    <property type="evidence" value="ECO:0007669"/>
    <property type="project" value="TreeGrafter"/>
</dbReference>
<dbReference type="Pfam" id="PF00010">
    <property type="entry name" value="HLH"/>
    <property type="match status" value="1"/>
</dbReference>
<dbReference type="GO" id="GO:0000978">
    <property type="term" value="F:RNA polymerase II cis-regulatory region sequence-specific DNA binding"/>
    <property type="evidence" value="ECO:0007669"/>
    <property type="project" value="TreeGrafter"/>
</dbReference>
<feature type="compositionally biased region" description="Low complexity" evidence="6">
    <location>
        <begin position="195"/>
        <end position="223"/>
    </location>
</feature>
<dbReference type="InterPro" id="IPR011598">
    <property type="entry name" value="bHLH_dom"/>
</dbReference>
<evidence type="ECO:0000256" key="5">
    <source>
        <dbReference type="ARBA" id="ARBA00023242"/>
    </source>
</evidence>
<proteinExistence type="predicted"/>
<evidence type="ECO:0000256" key="1">
    <source>
        <dbReference type="ARBA" id="ARBA00004123"/>
    </source>
</evidence>
<feature type="region of interest" description="Disordered" evidence="6">
    <location>
        <begin position="1"/>
        <end position="74"/>
    </location>
</feature>
<evidence type="ECO:0000256" key="3">
    <source>
        <dbReference type="ARBA" id="ARBA00023125"/>
    </source>
</evidence>
<dbReference type="Proteomes" id="UP000027195">
    <property type="component" value="Unassembled WGS sequence"/>
</dbReference>
<reference evidence="9" key="1">
    <citation type="journal article" date="2014" name="Proc. Natl. Acad. Sci. U.S.A.">
        <title>Extensive sampling of basidiomycete genomes demonstrates inadequacy of the white-rot/brown-rot paradigm for wood decay fungi.</title>
        <authorList>
            <person name="Riley R."/>
            <person name="Salamov A.A."/>
            <person name="Brown D.W."/>
            <person name="Nagy L.G."/>
            <person name="Floudas D."/>
            <person name="Held B.W."/>
            <person name="Levasseur A."/>
            <person name="Lombard V."/>
            <person name="Morin E."/>
            <person name="Otillar R."/>
            <person name="Lindquist E.A."/>
            <person name="Sun H."/>
            <person name="LaButti K.M."/>
            <person name="Schmutz J."/>
            <person name="Jabbour D."/>
            <person name="Luo H."/>
            <person name="Baker S.E."/>
            <person name="Pisabarro A.G."/>
            <person name="Walton J.D."/>
            <person name="Blanchette R.A."/>
            <person name="Henrissat B."/>
            <person name="Martin F."/>
            <person name="Cullen D."/>
            <person name="Hibbett D.S."/>
            <person name="Grigoriev I.V."/>
        </authorList>
    </citation>
    <scope>NUCLEOTIDE SEQUENCE [LARGE SCALE GENOMIC DNA]</scope>
    <source>
        <strain evidence="9">FD-172 SS1</strain>
    </source>
</reference>
<feature type="domain" description="BHLH" evidence="7">
    <location>
        <begin position="7"/>
        <end position="90"/>
    </location>
</feature>
<feature type="region of interest" description="Disordered" evidence="6">
    <location>
        <begin position="123"/>
        <end position="235"/>
    </location>
</feature>
<dbReference type="InterPro" id="IPR052207">
    <property type="entry name" value="Max-like/E-box_TFs"/>
</dbReference>
<dbReference type="HOGENOM" id="CLU_1180058_0_0_1"/>
<keyword evidence="4" id="KW-0804">Transcription</keyword>
<feature type="compositionally biased region" description="Gly residues" evidence="6">
    <location>
        <begin position="128"/>
        <end position="145"/>
    </location>
</feature>
<dbReference type="PANTHER" id="PTHR15741">
    <property type="entry name" value="BASIC HELIX-LOOP-HELIX ZIP TRANSCRIPTION FACTOR"/>
    <property type="match status" value="1"/>
</dbReference>
<dbReference type="PROSITE" id="PS50888">
    <property type="entry name" value="BHLH"/>
    <property type="match status" value="1"/>
</dbReference>
<keyword evidence="2" id="KW-0805">Transcription regulation</keyword>
<dbReference type="GO" id="GO:0046983">
    <property type="term" value="F:protein dimerization activity"/>
    <property type="evidence" value="ECO:0007669"/>
    <property type="project" value="InterPro"/>
</dbReference>
<name>A0A067MBY7_BOTB1</name>
<evidence type="ECO:0000256" key="4">
    <source>
        <dbReference type="ARBA" id="ARBA00023163"/>
    </source>
</evidence>
<dbReference type="SMART" id="SM00353">
    <property type="entry name" value="HLH"/>
    <property type="match status" value="1"/>
</dbReference>
<evidence type="ECO:0000256" key="6">
    <source>
        <dbReference type="SAM" id="MobiDB-lite"/>
    </source>
</evidence>
<feature type="compositionally biased region" description="Basic and acidic residues" evidence="6">
    <location>
        <begin position="175"/>
        <end position="185"/>
    </location>
</feature>
<dbReference type="OrthoDB" id="5344169at2759"/>
<evidence type="ECO:0000259" key="7">
    <source>
        <dbReference type="PROSITE" id="PS50888"/>
    </source>
</evidence>
<keyword evidence="5" id="KW-0539">Nucleus</keyword>